<dbReference type="Proteomes" id="UP000250043">
    <property type="component" value="Unassembled WGS sequence"/>
</dbReference>
<accession>A0A8E2DIY6</accession>
<dbReference type="EMBL" id="KV722451">
    <property type="protein sequence ID" value="OCH88481.1"/>
    <property type="molecule type" value="Genomic_DNA"/>
</dbReference>
<name>A0A8E2DIY6_9APHY</name>
<protein>
    <recommendedName>
        <fullName evidence="3">Reverse transcriptase domain-containing protein</fullName>
    </recommendedName>
</protein>
<sequence length="495" mass="54978">MGAAGPLIDWLRMLYDRMVYTVRLDGAYSGAFKSFLGILAGDSASPILWLLFMSDLHIPAHPDDVVLGGTRVSRVEQADDLAAWCMSTAGTQLKLDAIYRWCGTKGFVLANAVKSVAMAFGPLPERPPQLYLGSVPLKWVSSTTFLGTLFCSTERNIFAPHYSAKAEKAQRVASSTLAVEALIGDIPPREGRLLHMSRVDPHLTYACDVVLDIDAPLLAKLEAVQHYHLRRVLGLSSRCTTAVLFTETGLQPLRYRRVLLALGYLSYICSLQRLAPYVGAAFRESVALARAGHPSWVSDLSHVLAAVTVHFDFHRPITSEYVACLTNDVLASLDTDLARELMTSPKLHLLRHRGKVAEFRPYLNVLVPQHRVALTRMLVSDHPLAMERLRWAERYRSPVPRHLRICRLCEDGLEDPVHAMFVCTGDDDLSAIRASFWSKVDAELPGLRRRARDAEHMLALLMDEQSVHALVAKLAFETLGVFARVPMLVLAAPAR</sequence>
<evidence type="ECO:0000313" key="2">
    <source>
        <dbReference type="Proteomes" id="UP000250043"/>
    </source>
</evidence>
<keyword evidence="2" id="KW-1185">Reference proteome</keyword>
<proteinExistence type="predicted"/>
<evidence type="ECO:0000313" key="1">
    <source>
        <dbReference type="EMBL" id="OCH88481.1"/>
    </source>
</evidence>
<dbReference type="AlphaFoldDB" id="A0A8E2DIY6"/>
<reference evidence="1 2" key="1">
    <citation type="submission" date="2016-07" db="EMBL/GenBank/DDBJ databases">
        <title>Draft genome of the white-rot fungus Obba rivulosa 3A-2.</title>
        <authorList>
            <consortium name="DOE Joint Genome Institute"/>
            <person name="Miettinen O."/>
            <person name="Riley R."/>
            <person name="Acob R."/>
            <person name="Barry K."/>
            <person name="Cullen D."/>
            <person name="De Vries R."/>
            <person name="Hainaut M."/>
            <person name="Hatakka A."/>
            <person name="Henrissat B."/>
            <person name="Hilden K."/>
            <person name="Kuo R."/>
            <person name="Labutti K."/>
            <person name="Lipzen A."/>
            <person name="Makela M.R."/>
            <person name="Sandor L."/>
            <person name="Spatafora J.W."/>
            <person name="Grigoriev I.V."/>
            <person name="Hibbett D.S."/>
        </authorList>
    </citation>
    <scope>NUCLEOTIDE SEQUENCE [LARGE SCALE GENOMIC DNA]</scope>
    <source>
        <strain evidence="1 2">3A-2</strain>
    </source>
</reference>
<dbReference type="OrthoDB" id="2802125at2759"/>
<evidence type="ECO:0008006" key="3">
    <source>
        <dbReference type="Google" id="ProtNLM"/>
    </source>
</evidence>
<organism evidence="1 2">
    <name type="scientific">Obba rivulosa</name>
    <dbReference type="NCBI Taxonomy" id="1052685"/>
    <lineage>
        <taxon>Eukaryota</taxon>
        <taxon>Fungi</taxon>
        <taxon>Dikarya</taxon>
        <taxon>Basidiomycota</taxon>
        <taxon>Agaricomycotina</taxon>
        <taxon>Agaricomycetes</taxon>
        <taxon>Polyporales</taxon>
        <taxon>Gelatoporiaceae</taxon>
        <taxon>Obba</taxon>
    </lineage>
</organism>
<gene>
    <name evidence="1" type="ORF">OBBRIDRAFT_779980</name>
</gene>